<dbReference type="EMBL" id="JASBNA010000002">
    <property type="protein sequence ID" value="KAK7695316.1"/>
    <property type="molecule type" value="Genomic_DNA"/>
</dbReference>
<dbReference type="PROSITE" id="PS50181">
    <property type="entry name" value="FBOX"/>
    <property type="match status" value="1"/>
</dbReference>
<evidence type="ECO:0000313" key="6">
    <source>
        <dbReference type="Proteomes" id="UP001385951"/>
    </source>
</evidence>
<sequence>MSSSFHKGVESFKSGNLEAALQHFTEAIQEGSQDSNVNVYDSRAAVYEKLGKRKEALLDCKKVIELAPARWQGYLRSARLFLALRRFDRAKSMVSMAHARIKADDKKRIAEVVSLQEKIERDSATFAEQQAIHRSKTFYHFGKIPFEIAMMIFSQVLEENPSEVVRLAQVCKDWRATVLNAPALWRTLSLNHRNPARKAKAWKVRCHGVIEYLHLRGEVWPAYNILQEYDFTRLRGLIIFDVDPHSLCKNLPTLCISSVMSKLDSVDIQCGGRTEVLWMWEAPDTQLRHLSLNFRHSSWPSLAKNVKHLRTFTYKQRLEHQYFPHLRALLHGNEQLRSLDLTVDLFEPDVPLEEEVLDVPEVITMSHLESLTLTGRPPCVESLVTSLQLPRLRKLNFSTPVTSTVFEHFLSAKIGDGLTELRLSFCVFGRHRLMDFLKFATKLEHLQFTGSFDGDLQSLLDALTGASPDEIGESMEVSKRVYLCPSLKYLDLTGSPKLQAGPIVRLIKHRNLLPSISQTGEQVSKIETLIIDKCPLIDSNILPWLRTVVPRVSCVYMTKKEANWKR</sequence>
<dbReference type="Gene3D" id="3.80.10.10">
    <property type="entry name" value="Ribonuclease Inhibitor"/>
    <property type="match status" value="1"/>
</dbReference>
<feature type="domain" description="F-box" evidence="4">
    <location>
        <begin position="138"/>
        <end position="188"/>
    </location>
</feature>
<dbReference type="SUPFAM" id="SSF48452">
    <property type="entry name" value="TPR-like"/>
    <property type="match status" value="1"/>
</dbReference>
<dbReference type="PANTHER" id="PTHR22904:SF523">
    <property type="entry name" value="STRESS-INDUCED-PHOSPHOPROTEIN 1"/>
    <property type="match status" value="1"/>
</dbReference>
<gene>
    <name evidence="5" type="ORF">QCA50_002506</name>
</gene>
<dbReference type="Gene3D" id="1.25.40.10">
    <property type="entry name" value="Tetratricopeptide repeat domain"/>
    <property type="match status" value="1"/>
</dbReference>
<evidence type="ECO:0000256" key="3">
    <source>
        <dbReference type="PROSITE-ProRule" id="PRU00339"/>
    </source>
</evidence>
<reference evidence="5 6" key="1">
    <citation type="submission" date="2022-09" db="EMBL/GenBank/DDBJ databases">
        <authorList>
            <person name="Palmer J.M."/>
        </authorList>
    </citation>
    <scope>NUCLEOTIDE SEQUENCE [LARGE SCALE GENOMIC DNA]</scope>
    <source>
        <strain evidence="5 6">DSM 7382</strain>
    </source>
</reference>
<dbReference type="InterPro" id="IPR011990">
    <property type="entry name" value="TPR-like_helical_dom_sf"/>
</dbReference>
<dbReference type="PROSITE" id="PS50005">
    <property type="entry name" value="TPR"/>
    <property type="match status" value="1"/>
</dbReference>
<dbReference type="PANTHER" id="PTHR22904">
    <property type="entry name" value="TPR REPEAT CONTAINING PROTEIN"/>
    <property type="match status" value="1"/>
</dbReference>
<name>A0AAW0GPB2_9APHY</name>
<protein>
    <recommendedName>
        <fullName evidence="4">F-box domain-containing protein</fullName>
    </recommendedName>
</protein>
<dbReference type="InterPro" id="IPR001810">
    <property type="entry name" value="F-box_dom"/>
</dbReference>
<dbReference type="SUPFAM" id="SSF81383">
    <property type="entry name" value="F-box domain"/>
    <property type="match status" value="1"/>
</dbReference>
<organism evidence="5 6">
    <name type="scientific">Cerrena zonata</name>
    <dbReference type="NCBI Taxonomy" id="2478898"/>
    <lineage>
        <taxon>Eukaryota</taxon>
        <taxon>Fungi</taxon>
        <taxon>Dikarya</taxon>
        <taxon>Basidiomycota</taxon>
        <taxon>Agaricomycotina</taxon>
        <taxon>Agaricomycetes</taxon>
        <taxon>Polyporales</taxon>
        <taxon>Cerrenaceae</taxon>
        <taxon>Cerrena</taxon>
    </lineage>
</organism>
<evidence type="ECO:0000313" key="5">
    <source>
        <dbReference type="EMBL" id="KAK7695316.1"/>
    </source>
</evidence>
<evidence type="ECO:0000259" key="4">
    <source>
        <dbReference type="PROSITE" id="PS50181"/>
    </source>
</evidence>
<proteinExistence type="predicted"/>
<dbReference type="GO" id="GO:0051879">
    <property type="term" value="F:Hsp90 protein binding"/>
    <property type="evidence" value="ECO:0007669"/>
    <property type="project" value="TreeGrafter"/>
</dbReference>
<dbReference type="AlphaFoldDB" id="A0AAW0GPB2"/>
<feature type="repeat" description="TPR" evidence="3">
    <location>
        <begin position="37"/>
        <end position="70"/>
    </location>
</feature>
<accession>A0AAW0GPB2</accession>
<dbReference type="Pfam" id="PF12937">
    <property type="entry name" value="F-box-like"/>
    <property type="match status" value="1"/>
</dbReference>
<dbReference type="InterPro" id="IPR019734">
    <property type="entry name" value="TPR_rpt"/>
</dbReference>
<keyword evidence="1" id="KW-0677">Repeat</keyword>
<evidence type="ECO:0000256" key="1">
    <source>
        <dbReference type="ARBA" id="ARBA00022737"/>
    </source>
</evidence>
<dbReference type="Gene3D" id="1.20.1280.50">
    <property type="match status" value="1"/>
</dbReference>
<dbReference type="InterPro" id="IPR036047">
    <property type="entry name" value="F-box-like_dom_sf"/>
</dbReference>
<dbReference type="Proteomes" id="UP001385951">
    <property type="component" value="Unassembled WGS sequence"/>
</dbReference>
<comment type="caution">
    <text evidence="5">The sequence shown here is derived from an EMBL/GenBank/DDBJ whole genome shotgun (WGS) entry which is preliminary data.</text>
</comment>
<dbReference type="SUPFAM" id="SSF52047">
    <property type="entry name" value="RNI-like"/>
    <property type="match status" value="1"/>
</dbReference>
<keyword evidence="6" id="KW-1185">Reference proteome</keyword>
<dbReference type="SMART" id="SM00028">
    <property type="entry name" value="TPR"/>
    <property type="match status" value="2"/>
</dbReference>
<keyword evidence="2 3" id="KW-0802">TPR repeat</keyword>
<dbReference type="InterPro" id="IPR032675">
    <property type="entry name" value="LRR_dom_sf"/>
</dbReference>
<evidence type="ECO:0000256" key="2">
    <source>
        <dbReference type="ARBA" id="ARBA00022803"/>
    </source>
</evidence>